<accession>A0A6G4A4U5</accession>
<gene>
    <name evidence="1" type="ORF">GK047_23500</name>
</gene>
<comment type="caution">
    <text evidence="1">The sequence shown here is derived from an EMBL/GenBank/DDBJ whole genome shotgun (WGS) entry which is preliminary data.</text>
</comment>
<sequence length="91" mass="10343">MIRKLDRTGIDIHEVKTFFGIVSGIRTFTPPTVEFMSVLKTYRTALFSEYKRSLIPSTSMWFISNVTMDVGDALVSLGIRDVEHLEQCIKG</sequence>
<evidence type="ECO:0000313" key="1">
    <source>
        <dbReference type="EMBL" id="NEW08964.1"/>
    </source>
</evidence>
<reference evidence="1" key="1">
    <citation type="submission" date="2020-02" db="EMBL/GenBank/DDBJ databases">
        <authorList>
            <person name="Shen X.-R."/>
            <person name="Zhang Y.-X."/>
        </authorList>
    </citation>
    <scope>NUCLEOTIDE SEQUENCE</scope>
    <source>
        <strain evidence="1">SYP-B3998</strain>
    </source>
</reference>
<organism evidence="1">
    <name type="scientific">Paenibacillus sp. SYP-B3998</name>
    <dbReference type="NCBI Taxonomy" id="2678564"/>
    <lineage>
        <taxon>Bacteria</taxon>
        <taxon>Bacillati</taxon>
        <taxon>Bacillota</taxon>
        <taxon>Bacilli</taxon>
        <taxon>Bacillales</taxon>
        <taxon>Paenibacillaceae</taxon>
        <taxon>Paenibacillus</taxon>
    </lineage>
</organism>
<dbReference type="AlphaFoldDB" id="A0A6G4A4U5"/>
<dbReference type="EMBL" id="JAAIKC010000012">
    <property type="protein sequence ID" value="NEW08964.1"/>
    <property type="molecule type" value="Genomic_DNA"/>
</dbReference>
<name>A0A6G4A4U5_9BACL</name>
<protein>
    <submittedName>
        <fullName evidence="1">Uncharacterized protein</fullName>
    </submittedName>
</protein>
<proteinExistence type="predicted"/>